<keyword evidence="1" id="KW-1133">Transmembrane helix</keyword>
<accession>A0A8D9EGD0</accession>
<feature type="transmembrane region" description="Helical" evidence="1">
    <location>
        <begin position="20"/>
        <end position="45"/>
    </location>
</feature>
<proteinExistence type="predicted"/>
<dbReference type="AlphaFoldDB" id="A0A8D9EGD0"/>
<evidence type="ECO:0000256" key="1">
    <source>
        <dbReference type="SAM" id="Phobius"/>
    </source>
</evidence>
<dbReference type="EMBL" id="HBUF01530012">
    <property type="protein sequence ID" value="CAG6751559.1"/>
    <property type="molecule type" value="Transcribed_RNA"/>
</dbReference>
<keyword evidence="1" id="KW-0812">Transmembrane</keyword>
<name>A0A8D9EGD0_9HEMI</name>
<keyword evidence="1" id="KW-0472">Membrane</keyword>
<evidence type="ECO:0000313" key="2">
    <source>
        <dbReference type="EMBL" id="CAG6751559.1"/>
    </source>
</evidence>
<organism evidence="2">
    <name type="scientific">Cacopsylla melanoneura</name>
    <dbReference type="NCBI Taxonomy" id="428564"/>
    <lineage>
        <taxon>Eukaryota</taxon>
        <taxon>Metazoa</taxon>
        <taxon>Ecdysozoa</taxon>
        <taxon>Arthropoda</taxon>
        <taxon>Hexapoda</taxon>
        <taxon>Insecta</taxon>
        <taxon>Pterygota</taxon>
        <taxon>Neoptera</taxon>
        <taxon>Paraneoptera</taxon>
        <taxon>Hemiptera</taxon>
        <taxon>Sternorrhyncha</taxon>
        <taxon>Psylloidea</taxon>
        <taxon>Psyllidae</taxon>
        <taxon>Psyllinae</taxon>
        <taxon>Cacopsylla</taxon>
    </lineage>
</organism>
<reference evidence="2" key="1">
    <citation type="submission" date="2021-05" db="EMBL/GenBank/DDBJ databases">
        <authorList>
            <person name="Alioto T."/>
            <person name="Alioto T."/>
            <person name="Gomez Garrido J."/>
        </authorList>
    </citation>
    <scope>NUCLEOTIDE SEQUENCE</scope>
</reference>
<sequence length="102" mass="11691">MVLSSRKLKREGYTRKENLIATLASASIPSIILLVILVMATNIIATKKAHISNDPCICISFETHAQKARKIPSFLRMTPKPLAQKRYKVLSIHRFRNKIHYF</sequence>
<protein>
    <submittedName>
        <fullName evidence="2">Uncharacterized protein</fullName>
    </submittedName>
</protein>